<name>A0AAD9JDB2_9ANNE</name>
<proteinExistence type="predicted"/>
<protein>
    <submittedName>
        <fullName evidence="1">Uncharacterized protein</fullName>
    </submittedName>
</protein>
<gene>
    <name evidence="1" type="ORF">LSH36_412g01005</name>
</gene>
<accession>A0AAD9JDB2</accession>
<evidence type="ECO:0000313" key="1">
    <source>
        <dbReference type="EMBL" id="KAK2150315.1"/>
    </source>
</evidence>
<comment type="caution">
    <text evidence="1">The sequence shown here is derived from an EMBL/GenBank/DDBJ whole genome shotgun (WGS) entry which is preliminary data.</text>
</comment>
<dbReference type="AlphaFoldDB" id="A0AAD9JDB2"/>
<dbReference type="Proteomes" id="UP001208570">
    <property type="component" value="Unassembled WGS sequence"/>
</dbReference>
<evidence type="ECO:0000313" key="2">
    <source>
        <dbReference type="Proteomes" id="UP001208570"/>
    </source>
</evidence>
<dbReference type="EMBL" id="JAODUP010000412">
    <property type="protein sequence ID" value="KAK2150315.1"/>
    <property type="molecule type" value="Genomic_DNA"/>
</dbReference>
<organism evidence="1 2">
    <name type="scientific">Paralvinella palmiformis</name>
    <dbReference type="NCBI Taxonomy" id="53620"/>
    <lineage>
        <taxon>Eukaryota</taxon>
        <taxon>Metazoa</taxon>
        <taxon>Spiralia</taxon>
        <taxon>Lophotrochozoa</taxon>
        <taxon>Annelida</taxon>
        <taxon>Polychaeta</taxon>
        <taxon>Sedentaria</taxon>
        <taxon>Canalipalpata</taxon>
        <taxon>Terebellida</taxon>
        <taxon>Terebelliformia</taxon>
        <taxon>Alvinellidae</taxon>
        <taxon>Paralvinella</taxon>
    </lineage>
</organism>
<keyword evidence="2" id="KW-1185">Reference proteome</keyword>
<sequence>MVHAQFGSGMIDSNNKRYFPNPATTTTTITTTITTTTTGCYRLILFFAGFFVCLNKK</sequence>
<reference evidence="1" key="1">
    <citation type="journal article" date="2023" name="Mol. Biol. Evol.">
        <title>Third-Generation Sequencing Reveals the Adaptive Role of the Epigenome in Three Deep-Sea Polychaetes.</title>
        <authorList>
            <person name="Perez M."/>
            <person name="Aroh O."/>
            <person name="Sun Y."/>
            <person name="Lan Y."/>
            <person name="Juniper S.K."/>
            <person name="Young C.R."/>
            <person name="Angers B."/>
            <person name="Qian P.Y."/>
        </authorList>
    </citation>
    <scope>NUCLEOTIDE SEQUENCE</scope>
    <source>
        <strain evidence="1">P08H-3</strain>
    </source>
</reference>